<dbReference type="EMBL" id="FOXA01000066">
    <property type="protein sequence ID" value="SFQ24782.1"/>
    <property type="molecule type" value="Genomic_DNA"/>
</dbReference>
<dbReference type="Proteomes" id="UP000199356">
    <property type="component" value="Unassembled WGS sequence"/>
</dbReference>
<reference evidence="3 4" key="1">
    <citation type="submission" date="2016-10" db="EMBL/GenBank/DDBJ databases">
        <authorList>
            <person name="de Groot N.N."/>
        </authorList>
    </citation>
    <scope>NUCLEOTIDE SEQUENCE [LARGE SCALE GENOMIC DNA]</scope>
    <source>
        <strain evidence="3 4">DSM 19547</strain>
    </source>
</reference>
<dbReference type="InterPro" id="IPR025141">
    <property type="entry name" value="DUF4082"/>
</dbReference>
<dbReference type="CDD" id="cd11304">
    <property type="entry name" value="Cadherin_repeat"/>
    <property type="match status" value="1"/>
</dbReference>
<evidence type="ECO:0000259" key="1">
    <source>
        <dbReference type="Pfam" id="PF13313"/>
    </source>
</evidence>
<sequence length="989" mass="106248">GKLKTVAGEGVWSVDGVTGAITFTPESGYAGAVTPIAYTIADSGGLRSAPAAVSVTIAPEVVGPSTEILLENQKPGTPRSYWDVPHTREIEGFATDISVNVGGAVDFKINVNGGAGSDYLVEVFRLGYYGGDGARKVGEWINTDATLQPDPDYDPVRGLVDAGNWSVTDSWQIPTDAVSGLYLARLQRLDRRGEPVDGAVNQVPFIVRDDEREADIVLQTADTTWHAYNGWFGNNGVIGANFYGDASGTINHPDIPGAGFFAQDRAYAVSYNRPLITRGIEGAQGGPAAGAQDYIFGAEYAAIHWLEQNGYDVAYISGLDTDRLGADYLKKYQSYISVGHDEYWSGNQRANVEEARDAGVNLLFWSGNEVYWKTRWETSIVDGIEYRTLVCYKETWAHADQLAGPDDYYNLDPENIWTGTWRDDRFIGNPLAGDDFDRPPLSGQPHLCNCAENSLTGQLFGPDGTGEFGGALDVPEKFAPLRVWRDTSVADGGELDMSEGILGYEWNTSPEDDFRPAGLVKLSETTIPWSGILIDQGNRTAPGEATHNLSLYRAESGALVFGAGTVFWSWALSNEHDSEPYGANIENAELQQFVVNLFADMGIQPAVADAVLSSQGLVRATASSDAVAATTLLDDLPSSHPSFQALTITGAATDDDEDPSTEDGVVALVEVSTDGGQTWKPAIGTDTWSYTWTPTSVGITEVLARAIDDSLNLPSVAALPAQTIEITAPPTPVAFSLFDPHEAVTGTPYNDGTAVELGTRFSASESGNITGLKYWRTAADAGDTDIREGRLWSEDGILLATATFESAPGESGWQFAALDAPVQVQALSEYTVSYRTNDNYLSQSGFFADGYGEPYEKLQAPGIQNGVYAYGNSIVYPTQSYNATNYWVDVSFEPAPVQVSSIEGEIGPTGYFTSSPDFVVAPDQTYVGRVAAVDPDGDELRFEVLRGQGLGLVELDPESGELSLRKSAPGLARANEVVNCPIRVVQVDC</sequence>
<accession>A0A1I5WYE4</accession>
<feature type="domain" description="DUF4082" evidence="1">
    <location>
        <begin position="747"/>
        <end position="888"/>
    </location>
</feature>
<dbReference type="InterPro" id="IPR014756">
    <property type="entry name" value="Ig_E-set"/>
</dbReference>
<dbReference type="Gene3D" id="2.60.40.650">
    <property type="match status" value="1"/>
</dbReference>
<evidence type="ECO:0000313" key="3">
    <source>
        <dbReference type="EMBL" id="SFQ24782.1"/>
    </source>
</evidence>
<dbReference type="STRING" id="441119.SAMN04488047_1661"/>
<gene>
    <name evidence="3" type="ORF">SAMN04488047_1661</name>
</gene>
<evidence type="ECO:0000313" key="4">
    <source>
        <dbReference type="Proteomes" id="UP000199356"/>
    </source>
</evidence>
<keyword evidence="4" id="KW-1185">Reference proteome</keyword>
<dbReference type="RefSeq" id="WP_245759381.1">
    <property type="nucleotide sequence ID" value="NZ_FOXA01000066.1"/>
</dbReference>
<dbReference type="InterPro" id="IPR046540">
    <property type="entry name" value="DMFA2_C"/>
</dbReference>
<protein>
    <submittedName>
        <fullName evidence="3">Uncharacterized protein</fullName>
    </submittedName>
</protein>
<feature type="non-terminal residue" evidence="3">
    <location>
        <position position="1"/>
    </location>
</feature>
<organism evidence="3 4">
    <name type="scientific">Tranquillimonas alkanivorans</name>
    <dbReference type="NCBI Taxonomy" id="441119"/>
    <lineage>
        <taxon>Bacteria</taxon>
        <taxon>Pseudomonadati</taxon>
        <taxon>Pseudomonadota</taxon>
        <taxon>Alphaproteobacteria</taxon>
        <taxon>Rhodobacterales</taxon>
        <taxon>Roseobacteraceae</taxon>
        <taxon>Tranquillimonas</taxon>
    </lineage>
</organism>
<name>A0A1I5WYE4_9RHOB</name>
<evidence type="ECO:0000259" key="2">
    <source>
        <dbReference type="Pfam" id="PF20254"/>
    </source>
</evidence>
<dbReference type="Pfam" id="PF20254">
    <property type="entry name" value="DMFA2_C"/>
    <property type="match status" value="1"/>
</dbReference>
<feature type="domain" description="N,N-dimethylformamidase beta subunit-like C-terminal" evidence="2">
    <location>
        <begin position="121"/>
        <end position="576"/>
    </location>
</feature>
<dbReference type="AlphaFoldDB" id="A0A1I5WYE4"/>
<dbReference type="SUPFAM" id="SSF81296">
    <property type="entry name" value="E set domains"/>
    <property type="match status" value="1"/>
</dbReference>
<proteinExistence type="predicted"/>
<dbReference type="Pfam" id="PF13313">
    <property type="entry name" value="DUF4082"/>
    <property type="match status" value="1"/>
</dbReference>